<feature type="active site" description="Proton donor/acceptor" evidence="1">
    <location>
        <position position="101"/>
    </location>
</feature>
<evidence type="ECO:0000313" key="4">
    <source>
        <dbReference type="Proteomes" id="UP000799777"/>
    </source>
</evidence>
<dbReference type="PANTHER" id="PTHR48100:SF15">
    <property type="entry name" value="SEDOHEPTULOSE 1,7-BISPHOSPHATASE"/>
    <property type="match status" value="1"/>
</dbReference>
<evidence type="ECO:0000313" key="3">
    <source>
        <dbReference type="EMBL" id="KAF2029523.1"/>
    </source>
</evidence>
<comment type="caution">
    <text evidence="3">The sequence shown here is derived from an EMBL/GenBank/DDBJ whole genome shotgun (WGS) entry which is preliminary data.</text>
</comment>
<dbReference type="Gene3D" id="3.40.50.1240">
    <property type="entry name" value="Phosphoglycerate mutase-like"/>
    <property type="match status" value="1"/>
</dbReference>
<feature type="active site" description="Tele-phosphohistidine intermediate" evidence="1">
    <location>
        <position position="16"/>
    </location>
</feature>
<dbReference type="InterPro" id="IPR050275">
    <property type="entry name" value="PGM_Phosphatase"/>
</dbReference>
<evidence type="ECO:0000256" key="1">
    <source>
        <dbReference type="PIRSR" id="PIRSR613078-1"/>
    </source>
</evidence>
<keyword evidence="4" id="KW-1185">Reference proteome</keyword>
<feature type="binding site" evidence="2">
    <location>
        <begin position="28"/>
        <end position="29"/>
    </location>
    <ligand>
        <name>substrate</name>
    </ligand>
</feature>
<dbReference type="SMART" id="SM00855">
    <property type="entry name" value="PGAM"/>
    <property type="match status" value="1"/>
</dbReference>
<dbReference type="InterPro" id="IPR029033">
    <property type="entry name" value="His_PPase_superfam"/>
</dbReference>
<name>A0A9P4LL74_9PLEO</name>
<accession>A0A9P4LL74</accession>
<evidence type="ECO:0000256" key="2">
    <source>
        <dbReference type="PIRSR" id="PIRSR613078-2"/>
    </source>
</evidence>
<dbReference type="OrthoDB" id="4818801at2759"/>
<dbReference type="Proteomes" id="UP000799777">
    <property type="component" value="Unassembled WGS sequence"/>
</dbReference>
<dbReference type="AlphaFoldDB" id="A0A9P4LL74"/>
<organism evidence="3 4">
    <name type="scientific">Setomelanomma holmii</name>
    <dbReference type="NCBI Taxonomy" id="210430"/>
    <lineage>
        <taxon>Eukaryota</taxon>
        <taxon>Fungi</taxon>
        <taxon>Dikarya</taxon>
        <taxon>Ascomycota</taxon>
        <taxon>Pezizomycotina</taxon>
        <taxon>Dothideomycetes</taxon>
        <taxon>Pleosporomycetidae</taxon>
        <taxon>Pleosporales</taxon>
        <taxon>Pleosporineae</taxon>
        <taxon>Phaeosphaeriaceae</taxon>
        <taxon>Setomelanomma</taxon>
    </lineage>
</organism>
<dbReference type="GO" id="GO:0050278">
    <property type="term" value="F:sedoheptulose-bisphosphatase activity"/>
    <property type="evidence" value="ECO:0007669"/>
    <property type="project" value="TreeGrafter"/>
</dbReference>
<dbReference type="PANTHER" id="PTHR48100">
    <property type="entry name" value="BROAD-SPECIFICITY PHOSPHATASE YOR283W-RELATED"/>
    <property type="match status" value="1"/>
</dbReference>
<dbReference type="Pfam" id="PF00300">
    <property type="entry name" value="His_Phos_1"/>
    <property type="match status" value="1"/>
</dbReference>
<protein>
    <submittedName>
        <fullName evidence="3">Phosphoglycerate mutase</fullName>
    </submittedName>
</protein>
<reference evidence="3" key="1">
    <citation type="journal article" date="2020" name="Stud. Mycol.">
        <title>101 Dothideomycetes genomes: a test case for predicting lifestyles and emergence of pathogens.</title>
        <authorList>
            <person name="Haridas S."/>
            <person name="Albert R."/>
            <person name="Binder M."/>
            <person name="Bloem J."/>
            <person name="Labutti K."/>
            <person name="Salamov A."/>
            <person name="Andreopoulos B."/>
            <person name="Baker S."/>
            <person name="Barry K."/>
            <person name="Bills G."/>
            <person name="Bluhm B."/>
            <person name="Cannon C."/>
            <person name="Castanera R."/>
            <person name="Culley D."/>
            <person name="Daum C."/>
            <person name="Ezra D."/>
            <person name="Gonzalez J."/>
            <person name="Henrissat B."/>
            <person name="Kuo A."/>
            <person name="Liang C."/>
            <person name="Lipzen A."/>
            <person name="Lutzoni F."/>
            <person name="Magnuson J."/>
            <person name="Mondo S."/>
            <person name="Nolan M."/>
            <person name="Ohm R."/>
            <person name="Pangilinan J."/>
            <person name="Park H.-J."/>
            <person name="Ramirez L."/>
            <person name="Alfaro M."/>
            <person name="Sun H."/>
            <person name="Tritt A."/>
            <person name="Yoshinaga Y."/>
            <person name="Zwiers L.-H."/>
            <person name="Turgeon B."/>
            <person name="Goodwin S."/>
            <person name="Spatafora J."/>
            <person name="Crous P."/>
            <person name="Grigoriev I."/>
        </authorList>
    </citation>
    <scope>NUCLEOTIDE SEQUENCE</scope>
    <source>
        <strain evidence="3">CBS 110217</strain>
    </source>
</reference>
<gene>
    <name evidence="3" type="ORF">EK21DRAFT_112895</name>
</gene>
<proteinExistence type="predicted"/>
<dbReference type="SUPFAM" id="SSF53254">
    <property type="entry name" value="Phosphoglycerate mutase-like"/>
    <property type="match status" value="1"/>
</dbReference>
<dbReference type="InterPro" id="IPR013078">
    <property type="entry name" value="His_Pase_superF_clade-1"/>
</dbReference>
<feature type="binding site" evidence="2">
    <location>
        <position position="72"/>
    </location>
    <ligand>
        <name>substrate</name>
    </ligand>
</feature>
<dbReference type="EMBL" id="ML978200">
    <property type="protein sequence ID" value="KAF2029523.1"/>
    <property type="molecule type" value="Genomic_DNA"/>
</dbReference>
<dbReference type="CDD" id="cd07067">
    <property type="entry name" value="HP_PGM_like"/>
    <property type="match status" value="1"/>
</dbReference>
<dbReference type="GO" id="GO:0046390">
    <property type="term" value="P:ribose phosphate biosynthetic process"/>
    <property type="evidence" value="ECO:0007669"/>
    <property type="project" value="TreeGrafter"/>
</dbReference>
<sequence>MADLDASTPRVFIARHGETEWTKNGRYTGNTELELTTDGIAQVSGTGSHLVGSGKLIDPARVVKVFVSPRKRAQQTFNLLFESSGLSLGDEKVELKEDVAEWDHGMYEGWLGSEIRQSRKKRGIVGAHGEEEWSIWRDGCEDGESPQQVTERLDRLIAKIRALQRPHMDGSKAADVVVVAHGMSLRCFVKRWLGYPLDAPLAMMLSPGAIGILSYMKHDIEQPAFFVGMSLPPA</sequence>